<keyword evidence="2" id="KW-1133">Transmembrane helix</keyword>
<feature type="signal peptide" evidence="3">
    <location>
        <begin position="1"/>
        <end position="34"/>
    </location>
</feature>
<evidence type="ECO:0000256" key="3">
    <source>
        <dbReference type="SAM" id="SignalP"/>
    </source>
</evidence>
<dbReference type="EMBL" id="FTMI01000002">
    <property type="protein sequence ID" value="SIQ08347.1"/>
    <property type="molecule type" value="Genomic_DNA"/>
</dbReference>
<keyword evidence="3" id="KW-0732">Signal</keyword>
<accession>A0A1N6PVN4</accession>
<sequence>MTHRRTSPAPASRALRALAGPLLALALLAAPAAAALPGEAAPAAAPRQVAPAARASLATDDAPAPDPAQTVQWGVRPGDTAQGVDRPNFAYSLAPGGSLRDSLVVSNHGDTPLALAVYAADGFLTDDGTLDLLPAGEESTALGTWIALDQAEVEIPPQERIEVPFTVTVPDDATPGDYAAGVVSSLVVVAEDGVTTDRRLGSRVHLRVQGELAPALAVDDVRLAYDGTLNPFAPGSATVTFTVTNEGNARVAPATAVRVAGPFGLGATSATDVDVPELLPGSSVERTVEVDGVWPLGREVATLTVGGEVVPLPGTVPDPEVVVPGVVATATTWAVPWVALGLLVLVALLVVWRVRARRRARTAQQRAVDAAVAAALAERAAGGADEPTTEESPSEPVGSPAADRDPWARPAP</sequence>
<evidence type="ECO:0008006" key="6">
    <source>
        <dbReference type="Google" id="ProtNLM"/>
    </source>
</evidence>
<evidence type="ECO:0000313" key="4">
    <source>
        <dbReference type="EMBL" id="SIQ08347.1"/>
    </source>
</evidence>
<proteinExistence type="predicted"/>
<organism evidence="4 5">
    <name type="scientific">Cellulosimicrobium aquatile</name>
    <dbReference type="NCBI Taxonomy" id="1612203"/>
    <lineage>
        <taxon>Bacteria</taxon>
        <taxon>Bacillati</taxon>
        <taxon>Actinomycetota</taxon>
        <taxon>Actinomycetes</taxon>
        <taxon>Micrococcales</taxon>
        <taxon>Promicromonosporaceae</taxon>
        <taxon>Cellulosimicrobium</taxon>
    </lineage>
</organism>
<evidence type="ECO:0000256" key="1">
    <source>
        <dbReference type="SAM" id="MobiDB-lite"/>
    </source>
</evidence>
<keyword evidence="2" id="KW-0812">Transmembrane</keyword>
<dbReference type="Proteomes" id="UP000186235">
    <property type="component" value="Unassembled WGS sequence"/>
</dbReference>
<protein>
    <recommendedName>
        <fullName evidence="6">DUF916 domain-containing protein</fullName>
    </recommendedName>
</protein>
<feature type="region of interest" description="Disordered" evidence="1">
    <location>
        <begin position="378"/>
        <end position="412"/>
    </location>
</feature>
<feature type="compositionally biased region" description="Basic and acidic residues" evidence="1">
    <location>
        <begin position="402"/>
        <end position="412"/>
    </location>
</feature>
<evidence type="ECO:0000256" key="2">
    <source>
        <dbReference type="SAM" id="Phobius"/>
    </source>
</evidence>
<reference evidence="5" key="1">
    <citation type="submission" date="2017-01" db="EMBL/GenBank/DDBJ databases">
        <authorList>
            <person name="Varghese N."/>
            <person name="Submissions S."/>
        </authorList>
    </citation>
    <scope>NUCLEOTIDE SEQUENCE [LARGE SCALE GENOMIC DNA]</scope>
    <source>
        <strain evidence="5">3bp</strain>
    </source>
</reference>
<dbReference type="RefSeq" id="WP_076404235.1">
    <property type="nucleotide sequence ID" value="NZ_FTMI01000002.1"/>
</dbReference>
<name>A0A1N6PVN4_9MICO</name>
<gene>
    <name evidence="4" type="ORF">SAMN05518682_1145</name>
</gene>
<evidence type="ECO:0000313" key="5">
    <source>
        <dbReference type="Proteomes" id="UP000186235"/>
    </source>
</evidence>
<feature type="transmembrane region" description="Helical" evidence="2">
    <location>
        <begin position="333"/>
        <end position="352"/>
    </location>
</feature>
<keyword evidence="2" id="KW-0472">Membrane</keyword>
<feature type="chain" id="PRO_5039464464" description="DUF916 domain-containing protein" evidence="3">
    <location>
        <begin position="35"/>
        <end position="412"/>
    </location>
</feature>
<feature type="region of interest" description="Disordered" evidence="1">
    <location>
        <begin position="52"/>
        <end position="87"/>
    </location>
</feature>
<keyword evidence="5" id="KW-1185">Reference proteome</keyword>
<dbReference type="AlphaFoldDB" id="A0A1N6PVN4"/>